<sequence length="70" mass="7914">MKVDLLVINPTRHAPGAFPMLFSQASLLLDAIGEYFSIPFLVYYYELHTCVPDVHKCQNPMGLYLISIVV</sequence>
<gene>
    <name evidence="1" type="primary">AlNc14C89G5631</name>
    <name evidence="1" type="ORF">ALNC14_063790</name>
</gene>
<dbReference type="HOGENOM" id="CLU_2763148_0_0_1"/>
<organism evidence="1">
    <name type="scientific">Albugo laibachii Nc14</name>
    <dbReference type="NCBI Taxonomy" id="890382"/>
    <lineage>
        <taxon>Eukaryota</taxon>
        <taxon>Sar</taxon>
        <taxon>Stramenopiles</taxon>
        <taxon>Oomycota</taxon>
        <taxon>Peronosporomycetes</taxon>
        <taxon>Albuginales</taxon>
        <taxon>Albuginaceae</taxon>
        <taxon>Albugo</taxon>
    </lineage>
</organism>
<name>F0WGA1_9STRA</name>
<reference evidence="1" key="2">
    <citation type="submission" date="2011-02" db="EMBL/GenBank/DDBJ databases">
        <authorList>
            <person name="MacLean D."/>
        </authorList>
    </citation>
    <scope>NUCLEOTIDE SEQUENCE</scope>
</reference>
<protein>
    <submittedName>
        <fullName evidence="1">AlNc14C89G5631 protein</fullName>
    </submittedName>
</protein>
<reference evidence="1" key="1">
    <citation type="journal article" date="2011" name="PLoS Biol.">
        <title>Gene gain and loss during evolution of obligate parasitism in the white rust pathogen of Arabidopsis thaliana.</title>
        <authorList>
            <person name="Kemen E."/>
            <person name="Gardiner A."/>
            <person name="Schultz-Larsen T."/>
            <person name="Kemen A.C."/>
            <person name="Balmuth A.L."/>
            <person name="Robert-Seilaniantz A."/>
            <person name="Bailey K."/>
            <person name="Holub E."/>
            <person name="Studholme D.J."/>
            <person name="Maclean D."/>
            <person name="Jones J.D."/>
        </authorList>
    </citation>
    <scope>NUCLEOTIDE SEQUENCE</scope>
</reference>
<dbReference type="EMBL" id="FR824134">
    <property type="protein sequence ID" value="CCA20236.1"/>
    <property type="molecule type" value="Genomic_DNA"/>
</dbReference>
<proteinExistence type="predicted"/>
<evidence type="ECO:0000313" key="1">
    <source>
        <dbReference type="EMBL" id="CCA20236.1"/>
    </source>
</evidence>
<dbReference type="AlphaFoldDB" id="F0WGA1"/>
<accession>F0WGA1</accession>